<protein>
    <submittedName>
        <fullName evidence="1">Uncharacterized protein</fullName>
    </submittedName>
</protein>
<keyword evidence="2" id="KW-1185">Reference proteome</keyword>
<organism evidence="1 2">
    <name type="scientific">Eumeta variegata</name>
    <name type="common">Bagworm moth</name>
    <name type="synonym">Eumeta japonica</name>
    <dbReference type="NCBI Taxonomy" id="151549"/>
    <lineage>
        <taxon>Eukaryota</taxon>
        <taxon>Metazoa</taxon>
        <taxon>Ecdysozoa</taxon>
        <taxon>Arthropoda</taxon>
        <taxon>Hexapoda</taxon>
        <taxon>Insecta</taxon>
        <taxon>Pterygota</taxon>
        <taxon>Neoptera</taxon>
        <taxon>Endopterygota</taxon>
        <taxon>Lepidoptera</taxon>
        <taxon>Glossata</taxon>
        <taxon>Ditrysia</taxon>
        <taxon>Tineoidea</taxon>
        <taxon>Psychidae</taxon>
        <taxon>Oiketicinae</taxon>
        <taxon>Eumeta</taxon>
    </lineage>
</organism>
<name>A0A4C2A8P1_EUMVA</name>
<dbReference type="Proteomes" id="UP000299102">
    <property type="component" value="Unassembled WGS sequence"/>
</dbReference>
<accession>A0A4C2A8P1</accession>
<sequence length="94" mass="10482">MADESSEGKMPMPLQIVIEVPIRLQHGGIWSSGSHLIKHRNMGKYVLASLQIIFRCCCLPTDCLRDFRESGSQCSPRHDAHLSASNHLPIVLCL</sequence>
<evidence type="ECO:0000313" key="1">
    <source>
        <dbReference type="EMBL" id="GBP97221.1"/>
    </source>
</evidence>
<comment type="caution">
    <text evidence="1">The sequence shown here is derived from an EMBL/GenBank/DDBJ whole genome shotgun (WGS) entry which is preliminary data.</text>
</comment>
<evidence type="ECO:0000313" key="2">
    <source>
        <dbReference type="Proteomes" id="UP000299102"/>
    </source>
</evidence>
<dbReference type="EMBL" id="BGZK01002898">
    <property type="protein sequence ID" value="GBP97221.1"/>
    <property type="molecule type" value="Genomic_DNA"/>
</dbReference>
<dbReference type="AlphaFoldDB" id="A0A4C2A8P1"/>
<gene>
    <name evidence="1" type="ORF">EVAR_71040_1</name>
</gene>
<reference evidence="1 2" key="1">
    <citation type="journal article" date="2019" name="Commun. Biol.">
        <title>The bagworm genome reveals a unique fibroin gene that provides high tensile strength.</title>
        <authorList>
            <person name="Kono N."/>
            <person name="Nakamura H."/>
            <person name="Ohtoshi R."/>
            <person name="Tomita M."/>
            <person name="Numata K."/>
            <person name="Arakawa K."/>
        </authorList>
    </citation>
    <scope>NUCLEOTIDE SEQUENCE [LARGE SCALE GENOMIC DNA]</scope>
</reference>
<proteinExistence type="predicted"/>